<dbReference type="EMBL" id="FMUR01000010">
    <property type="protein sequence ID" value="SCY23316.1"/>
    <property type="molecule type" value="Genomic_DNA"/>
</dbReference>
<feature type="domain" description="Replication initiator A N-terminal" evidence="1">
    <location>
        <begin position="15"/>
        <end position="89"/>
    </location>
</feature>
<dbReference type="Pfam" id="PF06970">
    <property type="entry name" value="RepA_N"/>
    <property type="match status" value="1"/>
</dbReference>
<feature type="domain" description="DUF6017" evidence="2">
    <location>
        <begin position="176"/>
        <end position="293"/>
    </location>
</feature>
<dbReference type="AlphaFoldDB" id="A0A1G5E8L5"/>
<gene>
    <name evidence="3" type="ORF">SAMN02910451_01853</name>
</gene>
<reference evidence="4" key="1">
    <citation type="submission" date="2016-10" db="EMBL/GenBank/DDBJ databases">
        <authorList>
            <person name="Varghese N."/>
            <person name="Submissions S."/>
        </authorList>
    </citation>
    <scope>NUCLEOTIDE SEQUENCE [LARGE SCALE GENOMIC DNA]</scope>
    <source>
        <strain evidence="4">XBD2006</strain>
    </source>
</reference>
<dbReference type="InterPro" id="IPR010724">
    <property type="entry name" value="RepA_N"/>
</dbReference>
<proteinExistence type="predicted"/>
<keyword evidence="4" id="KW-1185">Reference proteome</keyword>
<evidence type="ECO:0000313" key="4">
    <source>
        <dbReference type="Proteomes" id="UP000183047"/>
    </source>
</evidence>
<evidence type="ECO:0000259" key="1">
    <source>
        <dbReference type="Pfam" id="PF06970"/>
    </source>
</evidence>
<dbReference type="Pfam" id="PF19481">
    <property type="entry name" value="DUF6017"/>
    <property type="match status" value="1"/>
</dbReference>
<dbReference type="OrthoDB" id="9803733at2"/>
<name>A0A1G5E8L5_9FIRM</name>
<evidence type="ECO:0000259" key="2">
    <source>
        <dbReference type="Pfam" id="PF19481"/>
    </source>
</evidence>
<dbReference type="RefSeq" id="WP_074462436.1">
    <property type="nucleotide sequence ID" value="NZ_FMUR01000010.1"/>
</dbReference>
<accession>A0A1G5E8L5</accession>
<dbReference type="Proteomes" id="UP000183047">
    <property type="component" value="Unassembled WGS sequence"/>
</dbReference>
<sequence>MRFDYFYNEQSESYSFYRTPKVFFTDDRFRCLSSDAKILYGILLDRVSLSARNKWIDEQGRIYVYMTISSIEKSIGRCHQKSCKLLDELERIGLIERVKQGQGKPTRIYVKNFIVVCGSYSKKYEKHTQGSMSDIPLEVCESSSNNTEINNTDISNNNPILSGNIVDNDGDKDMDERNAYREYLMEQLSMEILFERYPFERETLEAIIDMMLDVICSKRKTIRIAGDDKPVNVVKSQFLKLNSTHIEYVMDCMKDNPVKVRNIKQYLLAAIYNAPLTINSYYQAMVNNDMAEGRI</sequence>
<dbReference type="InterPro" id="IPR046059">
    <property type="entry name" value="DUF6017"/>
</dbReference>
<protein>
    <submittedName>
        <fullName evidence="3">Replication initiator protein A (RepA) N-terminus</fullName>
    </submittedName>
</protein>
<evidence type="ECO:0000313" key="3">
    <source>
        <dbReference type="EMBL" id="SCY23316.1"/>
    </source>
</evidence>
<organism evidence="3 4">
    <name type="scientific">Butyrivibrio hungatei</name>
    <dbReference type="NCBI Taxonomy" id="185008"/>
    <lineage>
        <taxon>Bacteria</taxon>
        <taxon>Bacillati</taxon>
        <taxon>Bacillota</taxon>
        <taxon>Clostridia</taxon>
        <taxon>Lachnospirales</taxon>
        <taxon>Lachnospiraceae</taxon>
        <taxon>Butyrivibrio</taxon>
    </lineage>
</organism>